<feature type="transmembrane region" description="Helical" evidence="2">
    <location>
        <begin position="202"/>
        <end position="221"/>
    </location>
</feature>
<gene>
    <name evidence="3" type="ORF">Pme01_53290</name>
</gene>
<dbReference type="EMBL" id="BOON01000057">
    <property type="protein sequence ID" value="GII25732.1"/>
    <property type="molecule type" value="Genomic_DNA"/>
</dbReference>
<feature type="compositionally biased region" description="Basic and acidic residues" evidence="1">
    <location>
        <begin position="19"/>
        <end position="38"/>
    </location>
</feature>
<accession>A0A8J3X2Q0</accession>
<feature type="transmembrane region" description="Helical" evidence="2">
    <location>
        <begin position="459"/>
        <end position="478"/>
    </location>
</feature>
<evidence type="ECO:0008006" key="5">
    <source>
        <dbReference type="Google" id="ProtNLM"/>
    </source>
</evidence>
<feature type="transmembrane region" description="Helical" evidence="2">
    <location>
        <begin position="272"/>
        <end position="300"/>
    </location>
</feature>
<dbReference type="RefSeq" id="WP_168117641.1">
    <property type="nucleotide sequence ID" value="NZ_BOON01000057.1"/>
</dbReference>
<name>A0A8J3X2Q0_9ACTN</name>
<organism evidence="3 4">
    <name type="scientific">Planosporangium mesophilum</name>
    <dbReference type="NCBI Taxonomy" id="689768"/>
    <lineage>
        <taxon>Bacteria</taxon>
        <taxon>Bacillati</taxon>
        <taxon>Actinomycetota</taxon>
        <taxon>Actinomycetes</taxon>
        <taxon>Micromonosporales</taxon>
        <taxon>Micromonosporaceae</taxon>
        <taxon>Planosporangium</taxon>
    </lineage>
</organism>
<keyword evidence="2" id="KW-0812">Transmembrane</keyword>
<feature type="transmembrane region" description="Helical" evidence="2">
    <location>
        <begin position="416"/>
        <end position="438"/>
    </location>
</feature>
<protein>
    <recommendedName>
        <fullName evidence="5">Peptide zinc metalloprotease protein</fullName>
    </recommendedName>
</protein>
<feature type="transmembrane region" description="Helical" evidence="2">
    <location>
        <begin position="359"/>
        <end position="384"/>
    </location>
</feature>
<dbReference type="Proteomes" id="UP000599074">
    <property type="component" value="Unassembled WGS sequence"/>
</dbReference>
<comment type="caution">
    <text evidence="3">The sequence shown here is derived from an EMBL/GenBank/DDBJ whole genome shotgun (WGS) entry which is preliminary data.</text>
</comment>
<keyword evidence="2" id="KW-1133">Transmembrane helix</keyword>
<feature type="compositionally biased region" description="Low complexity" evidence="1">
    <location>
        <begin position="8"/>
        <end position="18"/>
    </location>
</feature>
<feature type="compositionally biased region" description="Low complexity" evidence="1">
    <location>
        <begin position="715"/>
        <end position="754"/>
    </location>
</feature>
<feature type="transmembrane region" description="Helical" evidence="2">
    <location>
        <begin position="168"/>
        <end position="190"/>
    </location>
</feature>
<keyword evidence="2" id="KW-0472">Membrane</keyword>
<proteinExistence type="predicted"/>
<evidence type="ECO:0000313" key="4">
    <source>
        <dbReference type="Proteomes" id="UP000599074"/>
    </source>
</evidence>
<feature type="transmembrane region" description="Helical" evidence="2">
    <location>
        <begin position="233"/>
        <end position="252"/>
    </location>
</feature>
<evidence type="ECO:0000256" key="1">
    <source>
        <dbReference type="SAM" id="MobiDB-lite"/>
    </source>
</evidence>
<feature type="region of interest" description="Disordered" evidence="1">
    <location>
        <begin position="1"/>
        <end position="42"/>
    </location>
</feature>
<sequence>MSVLSSSAPAAPDPGADTPARERPGSAHETGTRPDGHGDTVPVRARGIELLGEQPGSGYRQPAALVRRADGQTIQLTRLLYLILEEVDGRRDFTQLAAAVGPRVGRLVSADDARLLAESKLRPLGLLAAADGTQPAVKPLNPLLALRLRYVVSDPAVTRRVTGPFATLFRAPILVPVVALFLAVSGWVLFHKGLASGTRQAFDNPGLLLLVLALTVLSAGFHEFGHAAACRYGGATPGAMGAGLYLVWPAFYTDVSDSYRLGRAGRVRVDLGGLYFDAILAVGIFAVWAVTGWDAILLVVAAQVLQMLRQLAPFVRFDGYHILADLTGVPDLYSRIKPTLLGLLPTRWGKPESTVLKPWARLVVTLWVLVVVPLLLLSTVLMALSLPRVAATAWESLGRQWRTLGVDVDQGDVAAIGVRLLSVLAIVLPLLGMCLMAARLVRRMTGKVWRATEGRPGRRALATALAVAVVALLGWAWWPREGRYTPLRGDERGTVFDALPATHHAPLGLRNGQVRTAGTSVWAATSAPPTKDHPRLALVMAPREQGAGPTWVFPFNPPKAPGAGDNQALAVNTTDGSTLYDVAFAMVWVTDGSALNRNEAYALASCRDCTTVAVAFQVVLVVGQADVVVPQNISAAVNYSCISCVTFALAQQLVVTIPHALSPDAMARLNALWAQIQAFADTIENVPLAQIQAELQKFQSAILAIVTADLGLSPSGSAGPSATASPGSPNPSGTASPDSSPVPGQATEPTAGPAAGPPTQPTAGPAATAEPTGTPDPPSASPSANLP</sequence>
<reference evidence="3" key="1">
    <citation type="submission" date="2021-01" db="EMBL/GenBank/DDBJ databases">
        <title>Whole genome shotgun sequence of Planosporangium mesophilum NBRC 109066.</title>
        <authorList>
            <person name="Komaki H."/>
            <person name="Tamura T."/>
        </authorList>
    </citation>
    <scope>NUCLEOTIDE SEQUENCE</scope>
    <source>
        <strain evidence="3">NBRC 109066</strain>
    </source>
</reference>
<dbReference type="AlphaFoldDB" id="A0A8J3X2Q0"/>
<keyword evidence="4" id="KW-1185">Reference proteome</keyword>
<evidence type="ECO:0000313" key="3">
    <source>
        <dbReference type="EMBL" id="GII25732.1"/>
    </source>
</evidence>
<feature type="region of interest" description="Disordered" evidence="1">
    <location>
        <begin position="715"/>
        <end position="787"/>
    </location>
</feature>
<feature type="compositionally biased region" description="Low complexity" evidence="1">
    <location>
        <begin position="761"/>
        <end position="773"/>
    </location>
</feature>
<evidence type="ECO:0000256" key="2">
    <source>
        <dbReference type="SAM" id="Phobius"/>
    </source>
</evidence>